<reference evidence="2" key="1">
    <citation type="submission" date="2022-10" db="EMBL/GenBank/DDBJ databases">
        <title>Vagococcus sp. isolated from poultry meat.</title>
        <authorList>
            <person name="Johansson P."/>
            <person name="Bjorkroth J."/>
        </authorList>
    </citation>
    <scope>NUCLEOTIDE SEQUENCE</scope>
    <source>
        <strain evidence="2">STAA11</strain>
    </source>
</reference>
<dbReference type="AlphaFoldDB" id="A0AAF0CT90"/>
<evidence type="ECO:0000313" key="3">
    <source>
        <dbReference type="Proteomes" id="UP001179647"/>
    </source>
</evidence>
<dbReference type="Proteomes" id="UP001179647">
    <property type="component" value="Chromosome"/>
</dbReference>
<keyword evidence="1" id="KW-1133">Transmembrane helix</keyword>
<feature type="transmembrane region" description="Helical" evidence="1">
    <location>
        <begin position="12"/>
        <end position="38"/>
    </location>
</feature>
<organism evidence="2 3">
    <name type="scientific">Vagococcus intermedius</name>
    <dbReference type="NCBI Taxonomy" id="2991418"/>
    <lineage>
        <taxon>Bacteria</taxon>
        <taxon>Bacillati</taxon>
        <taxon>Bacillota</taxon>
        <taxon>Bacilli</taxon>
        <taxon>Lactobacillales</taxon>
        <taxon>Enterococcaceae</taxon>
        <taxon>Vagococcus</taxon>
    </lineage>
</organism>
<keyword evidence="1" id="KW-0812">Transmembrane</keyword>
<keyword evidence="1" id="KW-0472">Membrane</keyword>
<dbReference type="RefSeq" id="WP_275468380.1">
    <property type="nucleotide sequence ID" value="NZ_CP110232.1"/>
</dbReference>
<proteinExistence type="predicted"/>
<keyword evidence="3" id="KW-1185">Reference proteome</keyword>
<protein>
    <submittedName>
        <fullName evidence="2">Uncharacterized protein</fullName>
    </submittedName>
</protein>
<name>A0AAF0CT90_9ENTE</name>
<sequence>MKKNNSHITYSIFYLVLAVLTYFINMQIATFIFGVLCLNSVRWMSRIKTLHWF</sequence>
<evidence type="ECO:0000256" key="1">
    <source>
        <dbReference type="SAM" id="Phobius"/>
    </source>
</evidence>
<accession>A0AAF0CT90</accession>
<gene>
    <name evidence="2" type="ORF">OL234_06205</name>
</gene>
<evidence type="ECO:0000313" key="2">
    <source>
        <dbReference type="EMBL" id="WEG72579.1"/>
    </source>
</evidence>
<dbReference type="EMBL" id="CP110232">
    <property type="protein sequence ID" value="WEG72579.1"/>
    <property type="molecule type" value="Genomic_DNA"/>
</dbReference>
<dbReference type="KEGG" id="vie:OL234_06205"/>